<name>A0A8A4TKX8_SULCO</name>
<dbReference type="PROSITE" id="PS50280">
    <property type="entry name" value="SET"/>
    <property type="match status" value="1"/>
</dbReference>
<evidence type="ECO:0000256" key="3">
    <source>
        <dbReference type="ARBA" id="ARBA00022691"/>
    </source>
</evidence>
<evidence type="ECO:0000256" key="1">
    <source>
        <dbReference type="ARBA" id="ARBA00022603"/>
    </source>
</evidence>
<reference evidence="5" key="1">
    <citation type="submission" date="2021-03" db="EMBL/GenBank/DDBJ databases">
        <title>Acanthopleuribacteraceae sp. M133.</title>
        <authorList>
            <person name="Wang G."/>
        </authorList>
    </citation>
    <scope>NUCLEOTIDE SEQUENCE</scope>
    <source>
        <strain evidence="5">M133</strain>
    </source>
</reference>
<sequence>MTDNSGGTNMTAVQALLDWVRDNGGSFPGQSIREQSAGGRGVFAEVNLIRHGTVLEIPRHLILCMDLARRSPLGRALAEKGITPRSSYTLLALLLLQEDAAPDSFWRPYLDSLPRAYPESPVYFDDPTLALLQGSYTLSLIAARREQIEAEYAMVHPVLPSRPEFRFEAFRWAMVTVISRGFAVLCDNGHNEAALVPLLDMFNHRTDNGIEGCYRAERAQFVLHALHDHEPGGELFISYGTYTTAQFFVNYGFVDTNSREGEARVVVELDQRDAWFQEKRKAFNGVTQVDLLLATSDVDSLLACLRFLRFSASGGHGEGRFVPQLALQPRDPAGELAVAKAFRLACEAALDTFPTSLAEDESFLRQGLNQAMMGLVRMRVSEKAVLHRAVEFARSIESFLADWEVGGSPSDRFASLMVGAEGARRRWLEAWWSDIGERLIAASDPKPSMA</sequence>
<dbReference type="Proteomes" id="UP000663929">
    <property type="component" value="Chromosome"/>
</dbReference>
<dbReference type="SUPFAM" id="SSF82199">
    <property type="entry name" value="SET domain"/>
    <property type="match status" value="1"/>
</dbReference>
<keyword evidence="6" id="KW-1185">Reference proteome</keyword>
<organism evidence="5 6">
    <name type="scientific">Sulfidibacter corallicola</name>
    <dbReference type="NCBI Taxonomy" id="2818388"/>
    <lineage>
        <taxon>Bacteria</taxon>
        <taxon>Pseudomonadati</taxon>
        <taxon>Acidobacteriota</taxon>
        <taxon>Holophagae</taxon>
        <taxon>Acanthopleuribacterales</taxon>
        <taxon>Acanthopleuribacteraceae</taxon>
        <taxon>Sulfidibacter</taxon>
    </lineage>
</organism>
<dbReference type="AlphaFoldDB" id="A0A8A4TKX8"/>
<dbReference type="InterPro" id="IPR015353">
    <property type="entry name" value="Rubisco_LSMT_subst-bd"/>
</dbReference>
<evidence type="ECO:0000313" key="6">
    <source>
        <dbReference type="Proteomes" id="UP000663929"/>
    </source>
</evidence>
<keyword evidence="3" id="KW-0949">S-adenosyl-L-methionine</keyword>
<dbReference type="CDD" id="cd10527">
    <property type="entry name" value="SET_LSMT"/>
    <property type="match status" value="1"/>
</dbReference>
<dbReference type="InterPro" id="IPR036464">
    <property type="entry name" value="Rubisco_LSMT_subst-bd_sf"/>
</dbReference>
<dbReference type="InterPro" id="IPR046341">
    <property type="entry name" value="SET_dom_sf"/>
</dbReference>
<evidence type="ECO:0000256" key="2">
    <source>
        <dbReference type="ARBA" id="ARBA00022679"/>
    </source>
</evidence>
<dbReference type="PANTHER" id="PTHR13271">
    <property type="entry name" value="UNCHARACTERIZED PUTATIVE METHYLTRANSFERASE"/>
    <property type="match status" value="1"/>
</dbReference>
<dbReference type="KEGG" id="scor:J3U87_28425"/>
<accession>A0A8A4TKX8</accession>
<protein>
    <submittedName>
        <fullName evidence="5">SET domain-containing protein-lysine N-methyltransferase</fullName>
    </submittedName>
</protein>
<dbReference type="SUPFAM" id="SSF81822">
    <property type="entry name" value="RuBisCo LSMT C-terminal, substrate-binding domain"/>
    <property type="match status" value="1"/>
</dbReference>
<keyword evidence="2" id="KW-0808">Transferase</keyword>
<dbReference type="GO" id="GO:0032259">
    <property type="term" value="P:methylation"/>
    <property type="evidence" value="ECO:0007669"/>
    <property type="project" value="UniProtKB-KW"/>
</dbReference>
<evidence type="ECO:0000313" key="5">
    <source>
        <dbReference type="EMBL" id="QTD49531.1"/>
    </source>
</evidence>
<dbReference type="Gene3D" id="3.90.1410.10">
    <property type="entry name" value="set domain protein methyltransferase, domain 1"/>
    <property type="match status" value="1"/>
</dbReference>
<dbReference type="Pfam" id="PF00856">
    <property type="entry name" value="SET"/>
    <property type="match status" value="1"/>
</dbReference>
<dbReference type="PANTHER" id="PTHR13271:SF137">
    <property type="entry name" value="SET DOMAIN-CONTAINING PROTEIN"/>
    <property type="match status" value="1"/>
</dbReference>
<evidence type="ECO:0000259" key="4">
    <source>
        <dbReference type="PROSITE" id="PS50280"/>
    </source>
</evidence>
<proteinExistence type="predicted"/>
<dbReference type="GO" id="GO:0016279">
    <property type="term" value="F:protein-lysine N-methyltransferase activity"/>
    <property type="evidence" value="ECO:0007669"/>
    <property type="project" value="TreeGrafter"/>
</dbReference>
<dbReference type="Pfam" id="PF09273">
    <property type="entry name" value="Rubis-subs-bind"/>
    <property type="match status" value="1"/>
</dbReference>
<dbReference type="Gene3D" id="3.90.1420.10">
    <property type="entry name" value="Rubisco LSMT, substrate-binding domain"/>
    <property type="match status" value="1"/>
</dbReference>
<dbReference type="RefSeq" id="WP_237379163.1">
    <property type="nucleotide sequence ID" value="NZ_CP071793.1"/>
</dbReference>
<dbReference type="InterPro" id="IPR050600">
    <property type="entry name" value="SETD3_SETD6_MTase"/>
</dbReference>
<dbReference type="EMBL" id="CP071793">
    <property type="protein sequence ID" value="QTD49531.1"/>
    <property type="molecule type" value="Genomic_DNA"/>
</dbReference>
<feature type="domain" description="SET" evidence="4">
    <location>
        <begin position="28"/>
        <end position="240"/>
    </location>
</feature>
<gene>
    <name evidence="5" type="ORF">J3U87_28425</name>
</gene>
<dbReference type="InterPro" id="IPR001214">
    <property type="entry name" value="SET_dom"/>
</dbReference>
<keyword evidence="1" id="KW-0489">Methyltransferase</keyword>